<gene>
    <name evidence="1" type="ORF">LCGC14_2151360</name>
</gene>
<dbReference type="AlphaFoldDB" id="A0A0F9DVL7"/>
<evidence type="ECO:0000313" key="1">
    <source>
        <dbReference type="EMBL" id="KKL65799.1"/>
    </source>
</evidence>
<reference evidence="1" key="1">
    <citation type="journal article" date="2015" name="Nature">
        <title>Complex archaea that bridge the gap between prokaryotes and eukaryotes.</title>
        <authorList>
            <person name="Spang A."/>
            <person name="Saw J.H."/>
            <person name="Jorgensen S.L."/>
            <person name="Zaremba-Niedzwiedzka K."/>
            <person name="Martijn J."/>
            <person name="Lind A.E."/>
            <person name="van Eijk R."/>
            <person name="Schleper C."/>
            <person name="Guy L."/>
            <person name="Ettema T.J."/>
        </authorList>
    </citation>
    <scope>NUCLEOTIDE SEQUENCE</scope>
</reference>
<comment type="caution">
    <text evidence="1">The sequence shown here is derived from an EMBL/GenBank/DDBJ whole genome shotgun (WGS) entry which is preliminary data.</text>
</comment>
<organism evidence="1">
    <name type="scientific">marine sediment metagenome</name>
    <dbReference type="NCBI Taxonomy" id="412755"/>
    <lineage>
        <taxon>unclassified sequences</taxon>
        <taxon>metagenomes</taxon>
        <taxon>ecological metagenomes</taxon>
    </lineage>
</organism>
<proteinExistence type="predicted"/>
<sequence length="97" mass="11106">MAITLPKTHLEKVIDECLRPVLSAMVLLRTEIAETMQIPHAPWQILNKPYDELSEGELVALFDIYHVQGEVDPCPMCNWTTRVELQKARKEKETFGG</sequence>
<dbReference type="EMBL" id="LAZR01027416">
    <property type="protein sequence ID" value="KKL65799.1"/>
    <property type="molecule type" value="Genomic_DNA"/>
</dbReference>
<protein>
    <submittedName>
        <fullName evidence="1">Uncharacterized protein</fullName>
    </submittedName>
</protein>
<accession>A0A0F9DVL7</accession>
<name>A0A0F9DVL7_9ZZZZ</name>